<name>A0AA86N9C8_9EUKA</name>
<organism evidence="2">
    <name type="scientific">Hexamita inflata</name>
    <dbReference type="NCBI Taxonomy" id="28002"/>
    <lineage>
        <taxon>Eukaryota</taxon>
        <taxon>Metamonada</taxon>
        <taxon>Diplomonadida</taxon>
        <taxon>Hexamitidae</taxon>
        <taxon>Hexamitinae</taxon>
        <taxon>Hexamita</taxon>
    </lineage>
</organism>
<dbReference type="Proteomes" id="UP001642409">
    <property type="component" value="Unassembled WGS sequence"/>
</dbReference>
<gene>
    <name evidence="2" type="ORF">HINF_LOCUS2771</name>
    <name evidence="3" type="ORF">HINF_LOCUS66288</name>
</gene>
<keyword evidence="4" id="KW-1185">Reference proteome</keyword>
<protein>
    <submittedName>
        <fullName evidence="3">Hypothetical_protein</fullName>
    </submittedName>
</protein>
<reference evidence="2" key="1">
    <citation type="submission" date="2023-06" db="EMBL/GenBank/DDBJ databases">
        <authorList>
            <person name="Kurt Z."/>
        </authorList>
    </citation>
    <scope>NUCLEOTIDE SEQUENCE</scope>
</reference>
<comment type="caution">
    <text evidence="2">The sequence shown here is derived from an EMBL/GenBank/DDBJ whole genome shotgun (WGS) entry which is preliminary data.</text>
</comment>
<keyword evidence="1" id="KW-0812">Transmembrane</keyword>
<feature type="transmembrane region" description="Helical" evidence="1">
    <location>
        <begin position="129"/>
        <end position="150"/>
    </location>
</feature>
<dbReference type="EMBL" id="CAXDID020000445">
    <property type="protein sequence ID" value="CAL6092485.1"/>
    <property type="molecule type" value="Genomic_DNA"/>
</dbReference>
<evidence type="ECO:0000256" key="1">
    <source>
        <dbReference type="SAM" id="Phobius"/>
    </source>
</evidence>
<evidence type="ECO:0000313" key="2">
    <source>
        <dbReference type="EMBL" id="CAI9915126.1"/>
    </source>
</evidence>
<sequence>MSFLMSRKSAIFVYTLISFMICGVGVFTTVDCILSLNSYSNNYVEPAEQHVIGTTSAYIQSGIFGFQLQKGFYDATSGCFGTITGSFMRTSKKYSLKVKHWSGDYTSIDTECTGMNVLSAVDSKKTACYAVTAVFVFAFVVIFASLNIWCDGWTQCKLKQKKAPIRRTKEKPKVYASFI</sequence>
<evidence type="ECO:0000313" key="3">
    <source>
        <dbReference type="EMBL" id="CAL6092485.1"/>
    </source>
</evidence>
<keyword evidence="1" id="KW-1133">Transmembrane helix</keyword>
<dbReference type="EMBL" id="CATOUU010000064">
    <property type="protein sequence ID" value="CAI9915126.1"/>
    <property type="molecule type" value="Genomic_DNA"/>
</dbReference>
<keyword evidence="1" id="KW-0472">Membrane</keyword>
<feature type="transmembrane region" description="Helical" evidence="1">
    <location>
        <begin position="12"/>
        <end position="36"/>
    </location>
</feature>
<accession>A0AA86N9C8</accession>
<evidence type="ECO:0000313" key="4">
    <source>
        <dbReference type="Proteomes" id="UP001642409"/>
    </source>
</evidence>
<proteinExistence type="predicted"/>
<dbReference type="AlphaFoldDB" id="A0AA86N9C8"/>
<reference evidence="3 4" key="2">
    <citation type="submission" date="2024-07" db="EMBL/GenBank/DDBJ databases">
        <authorList>
            <person name="Akdeniz Z."/>
        </authorList>
    </citation>
    <scope>NUCLEOTIDE SEQUENCE [LARGE SCALE GENOMIC DNA]</scope>
</reference>